<dbReference type="GO" id="GO:0015648">
    <property type="term" value="F:lipid-linked peptidoglycan transporter activity"/>
    <property type="evidence" value="ECO:0007669"/>
    <property type="project" value="TreeGrafter"/>
</dbReference>
<evidence type="ECO:0000256" key="3">
    <source>
        <dbReference type="ARBA" id="ARBA00022960"/>
    </source>
</evidence>
<accession>A0A268EZB7</accession>
<keyword evidence="4 6" id="KW-1133">Transmembrane helix</keyword>
<evidence type="ECO:0000256" key="1">
    <source>
        <dbReference type="ARBA" id="ARBA00004141"/>
    </source>
</evidence>
<feature type="transmembrane region" description="Helical" evidence="6">
    <location>
        <begin position="399"/>
        <end position="421"/>
    </location>
</feature>
<feature type="transmembrane region" description="Helical" evidence="6">
    <location>
        <begin position="147"/>
        <end position="168"/>
    </location>
</feature>
<feature type="transmembrane region" description="Helical" evidence="6">
    <location>
        <begin position="114"/>
        <end position="135"/>
    </location>
</feature>
<dbReference type="PANTHER" id="PTHR30474">
    <property type="entry name" value="CELL CYCLE PROTEIN"/>
    <property type="match status" value="1"/>
</dbReference>
<dbReference type="PANTHER" id="PTHR30474:SF1">
    <property type="entry name" value="PEPTIDOGLYCAN GLYCOSYLTRANSFERASE MRDB"/>
    <property type="match status" value="1"/>
</dbReference>
<evidence type="ECO:0000256" key="2">
    <source>
        <dbReference type="ARBA" id="ARBA00022692"/>
    </source>
</evidence>
<feature type="transmembrane region" description="Helical" evidence="6">
    <location>
        <begin position="370"/>
        <end position="393"/>
    </location>
</feature>
<evidence type="ECO:0000256" key="4">
    <source>
        <dbReference type="ARBA" id="ARBA00022989"/>
    </source>
</evidence>
<dbReference type="Proteomes" id="UP000215596">
    <property type="component" value="Unassembled WGS sequence"/>
</dbReference>
<evidence type="ECO:0008006" key="9">
    <source>
        <dbReference type="Google" id="ProtNLM"/>
    </source>
</evidence>
<dbReference type="GO" id="GO:0005886">
    <property type="term" value="C:plasma membrane"/>
    <property type="evidence" value="ECO:0007669"/>
    <property type="project" value="TreeGrafter"/>
</dbReference>
<feature type="transmembrane region" description="Helical" evidence="6">
    <location>
        <begin position="220"/>
        <end position="246"/>
    </location>
</feature>
<dbReference type="Pfam" id="PF01098">
    <property type="entry name" value="FTSW_RODA_SPOVE"/>
    <property type="match status" value="1"/>
</dbReference>
<organism evidence="7 8">
    <name type="scientific">Paenibacillus campinasensis</name>
    <dbReference type="NCBI Taxonomy" id="66347"/>
    <lineage>
        <taxon>Bacteria</taxon>
        <taxon>Bacillati</taxon>
        <taxon>Bacillota</taxon>
        <taxon>Bacilli</taxon>
        <taxon>Bacillales</taxon>
        <taxon>Paenibacillaceae</taxon>
        <taxon>Paenibacillus</taxon>
    </lineage>
</organism>
<reference evidence="7 8" key="1">
    <citation type="submission" date="2017-07" db="EMBL/GenBank/DDBJ databases">
        <title>Isolation and whole genome analysis of endospore-forming bacteria from heroin.</title>
        <authorList>
            <person name="Kalinowski J."/>
            <person name="Ahrens B."/>
            <person name="Al-Dilaimi A."/>
            <person name="Winkler A."/>
            <person name="Wibberg D."/>
            <person name="Schleenbecker U."/>
            <person name="Ruckert C."/>
            <person name="Wolfel R."/>
            <person name="Grass G."/>
        </authorList>
    </citation>
    <scope>NUCLEOTIDE SEQUENCE [LARGE SCALE GENOMIC DNA]</scope>
    <source>
        <strain evidence="7 8">7537-G1</strain>
    </source>
</reference>
<feature type="transmembrane region" description="Helical" evidence="6">
    <location>
        <begin position="84"/>
        <end position="102"/>
    </location>
</feature>
<evidence type="ECO:0000256" key="6">
    <source>
        <dbReference type="SAM" id="Phobius"/>
    </source>
</evidence>
<evidence type="ECO:0000313" key="7">
    <source>
        <dbReference type="EMBL" id="PAD78460.1"/>
    </source>
</evidence>
<name>A0A268EZB7_9BACL</name>
<protein>
    <recommendedName>
        <fullName evidence="9">FtsW/RodA/SpoVE family cell cycle protein</fullName>
    </recommendedName>
</protein>
<dbReference type="GO" id="GO:0032153">
    <property type="term" value="C:cell division site"/>
    <property type="evidence" value="ECO:0007669"/>
    <property type="project" value="TreeGrafter"/>
</dbReference>
<sequence length="432" mass="47854">MRRRIEDYAVVRGFLERVCRQVGANSMHDDIREELLGHIEERAEALISAGSTEEEAIGEAVRQMGEPEGIGRHFHAAHRPVTDWKLIILVMLFALLGVFASINASYSEHMYSGIYAYKAVYLGLGFMVFVMLCFADYQRLRKYSSTLFLVTLSIMAWIGITGGTTVNGSGLYVNFGPVSINYHMVALPVLLIALAGLSLEHKQGIIKSVLHGMYRGALPVVLFCLGSSYAFAVLYVLGFLLLTWIMTRSGRILAIASMPVVAACAIAFWINGDYILKRLSGFLYPDSLDGYFTKVSAEAVRTAGWFGHGFAEPNATLPNILNDSTFVYLIYCFGWSFGMMLMMLVGLFLARMWRIAVSLKESYAHHLAAVVIYVLGIRLIWPILMGLGLVPALGLDLPFLSFSGANQVLDLALLGLLVSMYRRKNMLPARVV</sequence>
<feature type="transmembrane region" description="Helical" evidence="6">
    <location>
        <begin position="328"/>
        <end position="350"/>
    </location>
</feature>
<dbReference type="InterPro" id="IPR047928">
    <property type="entry name" value="Perm_prefix_1"/>
</dbReference>
<dbReference type="NCBIfam" id="NF038403">
    <property type="entry name" value="perm_prefix_1"/>
    <property type="match status" value="1"/>
</dbReference>
<dbReference type="InterPro" id="IPR001182">
    <property type="entry name" value="FtsW/RodA"/>
</dbReference>
<dbReference type="GO" id="GO:0051301">
    <property type="term" value="P:cell division"/>
    <property type="evidence" value="ECO:0007669"/>
    <property type="project" value="InterPro"/>
</dbReference>
<evidence type="ECO:0000313" key="8">
    <source>
        <dbReference type="Proteomes" id="UP000215596"/>
    </source>
</evidence>
<comment type="subcellular location">
    <subcellularLocation>
        <location evidence="1">Membrane</location>
        <topology evidence="1">Multi-pass membrane protein</topology>
    </subcellularLocation>
</comment>
<dbReference type="OrthoDB" id="2192428at2"/>
<proteinExistence type="predicted"/>
<keyword evidence="2 6" id="KW-0812">Transmembrane</keyword>
<feature type="transmembrane region" description="Helical" evidence="6">
    <location>
        <begin position="252"/>
        <end position="270"/>
    </location>
</feature>
<dbReference type="AlphaFoldDB" id="A0A268EZB7"/>
<keyword evidence="3" id="KW-0133">Cell shape</keyword>
<dbReference type="EMBL" id="NPBY01000021">
    <property type="protein sequence ID" value="PAD78460.1"/>
    <property type="molecule type" value="Genomic_DNA"/>
</dbReference>
<keyword evidence="5 6" id="KW-0472">Membrane</keyword>
<gene>
    <name evidence="7" type="ORF">CHH67_06775</name>
</gene>
<evidence type="ECO:0000256" key="5">
    <source>
        <dbReference type="ARBA" id="ARBA00023136"/>
    </source>
</evidence>
<comment type="caution">
    <text evidence="7">The sequence shown here is derived from an EMBL/GenBank/DDBJ whole genome shotgun (WGS) entry which is preliminary data.</text>
</comment>
<dbReference type="GO" id="GO:0008360">
    <property type="term" value="P:regulation of cell shape"/>
    <property type="evidence" value="ECO:0007669"/>
    <property type="project" value="UniProtKB-KW"/>
</dbReference>
<dbReference type="RefSeq" id="WP_095264321.1">
    <property type="nucleotide sequence ID" value="NZ_NPBY01000021.1"/>
</dbReference>